<evidence type="ECO:0000313" key="3">
    <source>
        <dbReference type="Proteomes" id="UP000222310"/>
    </source>
</evidence>
<comment type="caution">
    <text evidence="2">The sequence shown here is derived from an EMBL/GenBank/DDBJ whole genome shotgun (WGS) entry which is preliminary data.</text>
</comment>
<dbReference type="Pfam" id="PF02195">
    <property type="entry name" value="ParB_N"/>
    <property type="match status" value="1"/>
</dbReference>
<accession>A0A9Q5ZGT5</accession>
<protein>
    <recommendedName>
        <fullName evidence="1">ParB-like N-terminal domain-containing protein</fullName>
    </recommendedName>
</protein>
<dbReference type="AlphaFoldDB" id="A0A9Q5ZGT5"/>
<gene>
    <name evidence="2" type="ORF">VF08_01475</name>
</gene>
<sequence length="311" mass="35989">MKITRIRINEIEKDIGLFQFRSVAFDEERVQWLVANWKPEALDPIDIWLSPDNRKLLIAGHHRLEAMTRRGDTSAPCRVHQIGLEEAQMMALMSNANRLQYTSFEYARCVDFLITKCAKNYCQAAESLAISEGMAHKYHSLIYLLGTDWEVQTDKLDLLSRAFEVANFAENNPLTQTEIQSLFKITAQYDLTANQIRQLLRDIRRQKDADAKTQGTLFDLASFGDRTAKALKKRTFLDNCAAQTWWLYEMISSERHHVFPEDIKEPLMKELRRIYAHCIGSEEAEVVPVRATKKGRAIPVSYEDKDKNDRT</sequence>
<feature type="domain" description="ParB-like N-terminal" evidence="1">
    <location>
        <begin position="7"/>
        <end position="96"/>
    </location>
</feature>
<dbReference type="Proteomes" id="UP000222310">
    <property type="component" value="Unassembled WGS sequence"/>
</dbReference>
<dbReference type="EMBL" id="LAHD01000002">
    <property type="protein sequence ID" value="PHK07295.1"/>
    <property type="molecule type" value="Genomic_DNA"/>
</dbReference>
<organism evidence="2 3">
    <name type="scientific">Nostoc linckia z8</name>
    <dbReference type="NCBI Taxonomy" id="1628746"/>
    <lineage>
        <taxon>Bacteria</taxon>
        <taxon>Bacillati</taxon>
        <taxon>Cyanobacteriota</taxon>
        <taxon>Cyanophyceae</taxon>
        <taxon>Nostocales</taxon>
        <taxon>Nostocaceae</taxon>
        <taxon>Nostoc</taxon>
    </lineage>
</organism>
<dbReference type="SUPFAM" id="SSF110849">
    <property type="entry name" value="ParB/Sulfiredoxin"/>
    <property type="match status" value="1"/>
</dbReference>
<dbReference type="InterPro" id="IPR036086">
    <property type="entry name" value="ParB/Sulfiredoxin_sf"/>
</dbReference>
<reference evidence="2 3" key="1">
    <citation type="submission" date="2015-02" db="EMBL/GenBank/DDBJ databases">
        <title>Nostoc linckia genome annotation.</title>
        <authorList>
            <person name="Zhou Z."/>
        </authorList>
    </citation>
    <scope>NUCLEOTIDE SEQUENCE [LARGE SCALE GENOMIC DNA]</scope>
    <source>
        <strain evidence="3">z8</strain>
    </source>
</reference>
<dbReference type="GeneID" id="57092023"/>
<dbReference type="SMART" id="SM00470">
    <property type="entry name" value="ParB"/>
    <property type="match status" value="1"/>
</dbReference>
<proteinExistence type="predicted"/>
<name>A0A9Q5ZGT5_NOSLI</name>
<dbReference type="Gene3D" id="3.90.1530.10">
    <property type="entry name" value="Conserved hypothetical protein from pyrococcus furiosus pfu- 392566-001, ParB domain"/>
    <property type="match status" value="1"/>
</dbReference>
<evidence type="ECO:0000259" key="1">
    <source>
        <dbReference type="SMART" id="SM00470"/>
    </source>
</evidence>
<evidence type="ECO:0000313" key="2">
    <source>
        <dbReference type="EMBL" id="PHK07295.1"/>
    </source>
</evidence>
<dbReference type="InterPro" id="IPR003115">
    <property type="entry name" value="ParB_N"/>
</dbReference>
<dbReference type="RefSeq" id="WP_099065837.1">
    <property type="nucleotide sequence ID" value="NZ_LAHD01000002.1"/>
</dbReference>